<dbReference type="EMBL" id="JAOCLH010000002">
    <property type="protein sequence ID" value="MDH2171227.1"/>
    <property type="molecule type" value="Genomic_DNA"/>
</dbReference>
<evidence type="ECO:0000313" key="7">
    <source>
        <dbReference type="EMBL" id="PZQ85001.1"/>
    </source>
</evidence>
<reference evidence="9 16" key="4">
    <citation type="submission" date="2018-10" db="EMBL/GenBank/DDBJ databases">
        <title>Transmission dynamics of multidrug resistant bacteria on intensive care unit surfaces.</title>
        <authorList>
            <person name="D'Souza A.W."/>
            <person name="Potter R.F."/>
            <person name="Wallace M."/>
            <person name="Shupe A."/>
            <person name="Patel S."/>
            <person name="Sun S."/>
            <person name="Gul D."/>
            <person name="Kwon J.H."/>
            <person name="Andleeb S."/>
            <person name="Burnham C.-A.D."/>
            <person name="Dantas G."/>
        </authorList>
    </citation>
    <scope>NUCLEOTIDE SEQUENCE [LARGE SCALE GENOMIC DNA]</scope>
    <source>
        <strain evidence="9 16">AJ_385</strain>
    </source>
</reference>
<evidence type="ECO:0000259" key="1">
    <source>
        <dbReference type="Pfam" id="PF01206"/>
    </source>
</evidence>
<evidence type="ECO:0000313" key="3">
    <source>
        <dbReference type="EMBL" id="MDG9786028.1"/>
    </source>
</evidence>
<evidence type="ECO:0000313" key="18">
    <source>
        <dbReference type="Proteomes" id="UP000595107"/>
    </source>
</evidence>
<protein>
    <submittedName>
        <fullName evidence="11">Putative redox protein, regulator of disulfide bond formation</fullName>
    </submittedName>
    <submittedName>
        <fullName evidence="10">Sulfur transfer protein SirA</fullName>
    </submittedName>
    <submittedName>
        <fullName evidence="7">Sulfurtransferase TusA family protein</fullName>
    </submittedName>
</protein>
<dbReference type="Gene3D" id="3.30.110.40">
    <property type="entry name" value="TusA-like domain"/>
    <property type="match status" value="1"/>
</dbReference>
<evidence type="ECO:0000313" key="12">
    <source>
        <dbReference type="EMBL" id="WMG18294.1"/>
    </source>
</evidence>
<dbReference type="EMBL" id="JAOCCL010000001">
    <property type="protein sequence ID" value="MDH0824983.1"/>
    <property type="molecule type" value="Genomic_DNA"/>
</dbReference>
<reference evidence="12 19" key="8">
    <citation type="submission" date="2023-04" db="EMBL/GenBank/DDBJ databases">
        <title>Acinetobacter johnsonii isolate AYTCM encoding NDM-1, OXA-58 and PER-1.</title>
        <authorList>
            <person name="Tian C."/>
            <person name="Wang S."/>
            <person name="Fan X."/>
            <person name="Xia D."/>
        </authorList>
    </citation>
    <scope>NUCLEOTIDE SEQUENCE [LARGE SCALE GENOMIC DNA]</scope>
    <source>
        <strain evidence="12 19">AYTCM</strain>
    </source>
</reference>
<dbReference type="Proteomes" id="UP000277537">
    <property type="component" value="Unassembled WGS sequence"/>
</dbReference>
<dbReference type="EMBL" id="RHXE01000005">
    <property type="protein sequence ID" value="RSE25880.1"/>
    <property type="molecule type" value="Genomic_DNA"/>
</dbReference>
<dbReference type="Proteomes" id="UP000254227">
    <property type="component" value="Unassembled WGS sequence"/>
</dbReference>
<evidence type="ECO:0000313" key="17">
    <source>
        <dbReference type="Proteomes" id="UP000321274"/>
    </source>
</evidence>
<dbReference type="RefSeq" id="WP_004696251.1">
    <property type="nucleotide sequence ID" value="NZ_BBTB01000005.1"/>
</dbReference>
<dbReference type="EMBL" id="BJUJ01000054">
    <property type="protein sequence ID" value="GEK44700.1"/>
    <property type="molecule type" value="Genomic_DNA"/>
</dbReference>
<proteinExistence type="predicted"/>
<dbReference type="Pfam" id="PF01206">
    <property type="entry name" value="TusA"/>
    <property type="match status" value="1"/>
</dbReference>
<dbReference type="EMBL" id="JAOECG010000002">
    <property type="protein sequence ID" value="MDG9786028.1"/>
    <property type="molecule type" value="Genomic_DNA"/>
</dbReference>
<sequence>MSDIEQNTNIIDAMGQPCPMPLLLLKRALKKSPAQHFLLKSSDPHSQIDITRYCEIHHLTCVLKQINEHEFHYFIES</sequence>
<dbReference type="Proteomes" id="UP000321274">
    <property type="component" value="Unassembled WGS sequence"/>
</dbReference>
<dbReference type="AlphaFoldDB" id="A0A0W8GZC2"/>
<dbReference type="EMBL" id="UFRV01000006">
    <property type="protein sequence ID" value="SUT94792.1"/>
    <property type="molecule type" value="Genomic_DNA"/>
</dbReference>
<dbReference type="Proteomes" id="UP001162261">
    <property type="component" value="Unassembled WGS sequence"/>
</dbReference>
<gene>
    <name evidence="10" type="ORF">ACNJC6_01451</name>
    <name evidence="2" type="ORF">AJO04nite_19580</name>
    <name evidence="7" type="ORF">DI542_16740</name>
    <name evidence="9" type="ORF">EGT73_03845</name>
    <name evidence="8" type="ORF">I6G67_05985</name>
    <name evidence="5" type="ORF">N5C97_00385</name>
    <name evidence="4" type="ORF">N5D11_00615</name>
    <name evidence="6" type="ORF">N5J46_01985</name>
    <name evidence="3" type="ORF">N7566_03270</name>
    <name evidence="11" type="ORF">NCTC10308_01558</name>
    <name evidence="12" type="ORF">QBJ73_01280</name>
</gene>
<dbReference type="EMBL" id="CP065666">
    <property type="protein sequence ID" value="QPS04999.1"/>
    <property type="molecule type" value="Genomic_DNA"/>
</dbReference>
<accession>A0A0W8GZC2</accession>
<reference evidence="2 17" key="5">
    <citation type="submission" date="2019-07" db="EMBL/GenBank/DDBJ databases">
        <title>Whole genome shotgun sequence of Acinetobacter johnsonii NBRC 102197.</title>
        <authorList>
            <person name="Hosoyama A."/>
            <person name="Uohara A."/>
            <person name="Ohji S."/>
            <person name="Ichikawa N."/>
        </authorList>
    </citation>
    <scope>NUCLEOTIDE SEQUENCE [LARGE SCALE GENOMIC DNA]</scope>
    <source>
        <strain evidence="2 17">NBRC 102197</strain>
    </source>
</reference>
<dbReference type="EMBL" id="CP121776">
    <property type="protein sequence ID" value="WMG18294.1"/>
    <property type="molecule type" value="Genomic_DNA"/>
</dbReference>
<dbReference type="Proteomes" id="UP001160116">
    <property type="component" value="Unassembled WGS sequence"/>
</dbReference>
<evidence type="ECO:0000313" key="10">
    <source>
        <dbReference type="EMBL" id="SJX21830.1"/>
    </source>
</evidence>
<reference evidence="11 15" key="3">
    <citation type="submission" date="2018-06" db="EMBL/GenBank/DDBJ databases">
        <authorList>
            <consortium name="Pathogen Informatics"/>
            <person name="Doyle S."/>
        </authorList>
    </citation>
    <scope>NUCLEOTIDE SEQUENCE [LARGE SCALE GENOMIC DNA]</scope>
    <source>
        <strain evidence="11 15">NCTC10308</strain>
    </source>
</reference>
<dbReference type="Proteomes" id="UP001244586">
    <property type="component" value="Chromosome"/>
</dbReference>
<evidence type="ECO:0000313" key="14">
    <source>
        <dbReference type="Proteomes" id="UP000249282"/>
    </source>
</evidence>
<evidence type="ECO:0000313" key="5">
    <source>
        <dbReference type="EMBL" id="MDH0824983.1"/>
    </source>
</evidence>
<evidence type="ECO:0000313" key="9">
    <source>
        <dbReference type="EMBL" id="RSE25880.1"/>
    </source>
</evidence>
<evidence type="ECO:0000313" key="16">
    <source>
        <dbReference type="Proteomes" id="UP000277537"/>
    </source>
</evidence>
<reference evidence="8 18" key="6">
    <citation type="submission" date="2020-12" db="EMBL/GenBank/DDBJ databases">
        <title>FDA dAtabase for Regulatory Grade micrObial Sequences (FDA-ARGOS): Supporting development and validation of Infectious Disease Dx tests.</title>
        <authorList>
            <person name="Sproer C."/>
            <person name="Gronow S."/>
            <person name="Severitt S."/>
            <person name="Schroder I."/>
            <person name="Tallon L."/>
            <person name="Sadzewicz L."/>
            <person name="Zhao X."/>
            <person name="Boylan J."/>
            <person name="Ott S."/>
            <person name="Bowen H."/>
            <person name="Vavikolanu K."/>
            <person name="Mehta A."/>
            <person name="Aluvathingal J."/>
            <person name="Nadendla S."/>
            <person name="Lowell S."/>
            <person name="Myers T."/>
            <person name="Yan Y."/>
            <person name="Sichtig H."/>
        </authorList>
    </citation>
    <scope>NUCLEOTIDE SEQUENCE [LARGE SCALE GENOMIC DNA]</scope>
    <source>
        <strain evidence="8 18">FDAARGOS_910</strain>
    </source>
</reference>
<keyword evidence="19" id="KW-1185">Reference proteome</keyword>
<reference evidence="10 13" key="1">
    <citation type="submission" date="2017-02" db="EMBL/GenBank/DDBJ databases">
        <authorList>
            <person name="Peterson S.W."/>
        </authorList>
    </citation>
    <scope>NUCLEOTIDE SEQUENCE [LARGE SCALE GENOMIC DNA]</scope>
    <source>
        <strain evidence="10">C6</strain>
    </source>
</reference>
<organism evidence="7 14">
    <name type="scientific">Acinetobacter johnsonii</name>
    <dbReference type="NCBI Taxonomy" id="40214"/>
    <lineage>
        <taxon>Bacteria</taxon>
        <taxon>Pseudomonadati</taxon>
        <taxon>Pseudomonadota</taxon>
        <taxon>Gammaproteobacteria</taxon>
        <taxon>Moraxellales</taxon>
        <taxon>Moraxellaceae</taxon>
        <taxon>Acinetobacter</taxon>
    </lineage>
</organism>
<name>A0A0W8GZC2_ACIJO</name>
<dbReference type="Proteomes" id="UP001157887">
    <property type="component" value="Unassembled WGS sequence"/>
</dbReference>
<evidence type="ECO:0000313" key="2">
    <source>
        <dbReference type="EMBL" id="GEK44700.1"/>
    </source>
</evidence>
<dbReference type="Proteomes" id="UP001161099">
    <property type="component" value="Unassembled WGS sequence"/>
</dbReference>
<dbReference type="EMBL" id="JAOCDR010000001">
    <property type="protein sequence ID" value="MDH0654639.1"/>
    <property type="molecule type" value="Genomic_DNA"/>
</dbReference>
<evidence type="ECO:0000313" key="6">
    <source>
        <dbReference type="EMBL" id="MDH2171227.1"/>
    </source>
</evidence>
<dbReference type="GO" id="GO:0016740">
    <property type="term" value="F:transferase activity"/>
    <property type="evidence" value="ECO:0007669"/>
    <property type="project" value="UniProtKB-KW"/>
</dbReference>
<evidence type="ECO:0000313" key="11">
    <source>
        <dbReference type="EMBL" id="SUT94792.1"/>
    </source>
</evidence>
<evidence type="ECO:0000313" key="15">
    <source>
        <dbReference type="Proteomes" id="UP000254227"/>
    </source>
</evidence>
<dbReference type="InterPro" id="IPR001455">
    <property type="entry name" value="TusA-like"/>
</dbReference>
<dbReference type="EMBL" id="QFQJ01000135">
    <property type="protein sequence ID" value="PZQ85001.1"/>
    <property type="molecule type" value="Genomic_DNA"/>
</dbReference>
<keyword evidence="7" id="KW-0808">Transferase</keyword>
<dbReference type="InterPro" id="IPR036868">
    <property type="entry name" value="TusA-like_sf"/>
</dbReference>
<dbReference type="Proteomes" id="UP000595107">
    <property type="component" value="Chromosome"/>
</dbReference>
<evidence type="ECO:0000313" key="4">
    <source>
        <dbReference type="EMBL" id="MDH0654639.1"/>
    </source>
</evidence>
<dbReference type="SUPFAM" id="SSF64307">
    <property type="entry name" value="SirA-like"/>
    <property type="match status" value="1"/>
</dbReference>
<dbReference type="EMBL" id="FUUY01000004">
    <property type="protein sequence ID" value="SJX21830.1"/>
    <property type="molecule type" value="Genomic_DNA"/>
</dbReference>
<reference evidence="3" key="7">
    <citation type="submission" date="2022-09" db="EMBL/GenBank/DDBJ databases">
        <title>Intensive care unit water sources are persistently colonized with multi-drug resistant bacteria and are the site of extensive horizontal gene transfer of antibiotic resistance genes.</title>
        <authorList>
            <person name="Diorio-Toth L."/>
        </authorList>
    </citation>
    <scope>NUCLEOTIDE SEQUENCE</scope>
    <source>
        <strain evidence="6">GD03649</strain>
        <strain evidence="4">GD03851</strain>
        <strain evidence="5">GD03885</strain>
        <strain evidence="3">GD04065</strain>
    </source>
</reference>
<evidence type="ECO:0000313" key="8">
    <source>
        <dbReference type="EMBL" id="QPS04999.1"/>
    </source>
</evidence>
<evidence type="ECO:0000313" key="13">
    <source>
        <dbReference type="Proteomes" id="UP000196240"/>
    </source>
</evidence>
<reference evidence="7 14" key="2">
    <citation type="submission" date="2017-11" db="EMBL/GenBank/DDBJ databases">
        <title>Infants hospitalized years apart are colonized by the same room-sourced microbial strains.</title>
        <authorList>
            <person name="Brooks B."/>
            <person name="Olm M.R."/>
            <person name="Firek B.A."/>
            <person name="Baker R."/>
            <person name="Thomas B.C."/>
            <person name="Morowitz M.J."/>
            <person name="Banfield J.F."/>
        </authorList>
    </citation>
    <scope>NUCLEOTIDE SEQUENCE [LARGE SCALE GENOMIC DNA]</scope>
    <source>
        <strain evidence="7">S2_003_000_R3_20</strain>
    </source>
</reference>
<dbReference type="Proteomes" id="UP000196240">
    <property type="component" value="Unassembled WGS sequence"/>
</dbReference>
<evidence type="ECO:0000313" key="19">
    <source>
        <dbReference type="Proteomes" id="UP001244586"/>
    </source>
</evidence>
<feature type="domain" description="UPF0033" evidence="1">
    <location>
        <begin position="10"/>
        <end position="76"/>
    </location>
</feature>
<dbReference type="Proteomes" id="UP000249282">
    <property type="component" value="Unassembled WGS sequence"/>
</dbReference>